<evidence type="ECO:0000313" key="3">
    <source>
        <dbReference type="Proteomes" id="UP000285610"/>
    </source>
</evidence>
<dbReference type="Proteomes" id="UP000286137">
    <property type="component" value="Unassembled WGS sequence"/>
</dbReference>
<evidence type="ECO:0000313" key="2">
    <source>
        <dbReference type="EMBL" id="RHM72559.1"/>
    </source>
</evidence>
<evidence type="ECO:0000313" key="4">
    <source>
        <dbReference type="Proteomes" id="UP000286137"/>
    </source>
</evidence>
<protein>
    <submittedName>
        <fullName evidence="1">DUF4318 domain-containing protein</fullName>
    </submittedName>
</protein>
<sequence>MLKKSFWIPYENSTEYPTVGEAKQAIDSYCKKQGRSCNFVDDDTVEIDGKLYEIYRGYENGSRGNYGIKCREK</sequence>
<name>A0A412C481_MEDGN</name>
<dbReference type="EMBL" id="QRTJ01000012">
    <property type="protein sequence ID" value="RGQ68065.1"/>
    <property type="molecule type" value="Genomic_DNA"/>
</dbReference>
<dbReference type="Proteomes" id="UP000285610">
    <property type="component" value="Unassembled WGS sequence"/>
</dbReference>
<organism evidence="1 4">
    <name type="scientific">Mediterraneibacter gnavus</name>
    <name type="common">Ruminococcus gnavus</name>
    <dbReference type="NCBI Taxonomy" id="33038"/>
    <lineage>
        <taxon>Bacteria</taxon>
        <taxon>Bacillati</taxon>
        <taxon>Bacillota</taxon>
        <taxon>Clostridia</taxon>
        <taxon>Lachnospirales</taxon>
        <taxon>Lachnospiraceae</taxon>
        <taxon>Mediterraneibacter</taxon>
    </lineage>
</organism>
<dbReference type="EMBL" id="QRQE01000037">
    <property type="protein sequence ID" value="RHM72559.1"/>
    <property type="molecule type" value="Genomic_DNA"/>
</dbReference>
<reference evidence="3 4" key="1">
    <citation type="submission" date="2018-08" db="EMBL/GenBank/DDBJ databases">
        <title>A genome reference for cultivated species of the human gut microbiota.</title>
        <authorList>
            <person name="Zou Y."/>
            <person name="Xue W."/>
            <person name="Luo G."/>
        </authorList>
    </citation>
    <scope>NUCLEOTIDE SEQUENCE [LARGE SCALE GENOMIC DNA]</scope>
    <source>
        <strain evidence="1 4">AF27-4BH</strain>
        <strain evidence="2 3">AF33-12</strain>
    </source>
</reference>
<dbReference type="AlphaFoldDB" id="A0A412C481"/>
<gene>
    <name evidence="1" type="ORF">DWY88_07900</name>
    <name evidence="2" type="ORF">DWZ50_13740</name>
</gene>
<proteinExistence type="predicted"/>
<accession>A0A412C481</accession>
<evidence type="ECO:0000313" key="1">
    <source>
        <dbReference type="EMBL" id="RGQ68065.1"/>
    </source>
</evidence>
<comment type="caution">
    <text evidence="1">The sequence shown here is derived from an EMBL/GenBank/DDBJ whole genome shotgun (WGS) entry which is preliminary data.</text>
</comment>